<evidence type="ECO:0000313" key="3">
    <source>
        <dbReference type="Proteomes" id="UP001551695"/>
    </source>
</evidence>
<evidence type="ECO:0000256" key="1">
    <source>
        <dbReference type="SAM" id="MobiDB-lite"/>
    </source>
</evidence>
<proteinExistence type="predicted"/>
<organism evidence="2 3">
    <name type="scientific">Nocardia aurea</name>
    <dbReference type="NCBI Taxonomy" id="2144174"/>
    <lineage>
        <taxon>Bacteria</taxon>
        <taxon>Bacillati</taxon>
        <taxon>Actinomycetota</taxon>
        <taxon>Actinomycetes</taxon>
        <taxon>Mycobacteriales</taxon>
        <taxon>Nocardiaceae</taxon>
        <taxon>Nocardia</taxon>
    </lineage>
</organism>
<dbReference type="EMBL" id="JBFAKC010000003">
    <property type="protein sequence ID" value="MEV0707465.1"/>
    <property type="molecule type" value="Genomic_DNA"/>
</dbReference>
<dbReference type="InterPro" id="IPR012296">
    <property type="entry name" value="Nuclease_put_TT1808"/>
</dbReference>
<feature type="region of interest" description="Disordered" evidence="1">
    <location>
        <begin position="86"/>
        <end position="108"/>
    </location>
</feature>
<reference evidence="2 3" key="1">
    <citation type="submission" date="2024-06" db="EMBL/GenBank/DDBJ databases">
        <title>The Natural Products Discovery Center: Release of the First 8490 Sequenced Strains for Exploring Actinobacteria Biosynthetic Diversity.</title>
        <authorList>
            <person name="Kalkreuter E."/>
            <person name="Kautsar S.A."/>
            <person name="Yang D."/>
            <person name="Bader C.D."/>
            <person name="Teijaro C.N."/>
            <person name="Fluegel L."/>
            <person name="Davis C.M."/>
            <person name="Simpson J.R."/>
            <person name="Lauterbach L."/>
            <person name="Steele A.D."/>
            <person name="Gui C."/>
            <person name="Meng S."/>
            <person name="Li G."/>
            <person name="Viehrig K."/>
            <person name="Ye F."/>
            <person name="Su P."/>
            <person name="Kiefer A.F."/>
            <person name="Nichols A."/>
            <person name="Cepeda A.J."/>
            <person name="Yan W."/>
            <person name="Fan B."/>
            <person name="Jiang Y."/>
            <person name="Adhikari A."/>
            <person name="Zheng C.-J."/>
            <person name="Schuster L."/>
            <person name="Cowan T.M."/>
            <person name="Smanski M.J."/>
            <person name="Chevrette M.G."/>
            <person name="De Carvalho L.P.S."/>
            <person name="Shen B."/>
        </authorList>
    </citation>
    <scope>NUCLEOTIDE SEQUENCE [LARGE SCALE GENOMIC DNA]</scope>
    <source>
        <strain evidence="2 3">NPDC050403</strain>
    </source>
</reference>
<dbReference type="Gene3D" id="3.90.1570.10">
    <property type="entry name" value="tt1808, chain A"/>
    <property type="match status" value="1"/>
</dbReference>
<evidence type="ECO:0000313" key="2">
    <source>
        <dbReference type="EMBL" id="MEV0707465.1"/>
    </source>
</evidence>
<sequence>MPAPDVERPDLSESMTWEELEQLPEEVAARIELREGRVVRLRRGPAEHQAFTFALTSALKRCAKSTMSEEPGACRRVDFETNVFVGAHGKSGSGIGPVRPTTPTGRRV</sequence>
<dbReference type="Proteomes" id="UP001551695">
    <property type="component" value="Unassembled WGS sequence"/>
</dbReference>
<name>A0ABV3FQ91_9NOCA</name>
<comment type="caution">
    <text evidence="2">The sequence shown here is derived from an EMBL/GenBank/DDBJ whole genome shotgun (WGS) entry which is preliminary data.</text>
</comment>
<evidence type="ECO:0008006" key="4">
    <source>
        <dbReference type="Google" id="ProtNLM"/>
    </source>
</evidence>
<protein>
    <recommendedName>
        <fullName evidence="4">Restriction endonuclease domain-containing protein</fullName>
    </recommendedName>
</protein>
<dbReference type="RefSeq" id="WP_357781285.1">
    <property type="nucleotide sequence ID" value="NZ_JBFAKC010000003.1"/>
</dbReference>
<gene>
    <name evidence="2" type="ORF">AB0I48_07890</name>
</gene>
<accession>A0ABV3FQ91</accession>
<keyword evidence="3" id="KW-1185">Reference proteome</keyword>